<dbReference type="Proteomes" id="UP001157125">
    <property type="component" value="Unassembled WGS sequence"/>
</dbReference>
<sequence length="102" mass="10174">MGPPARLADPTSITLGPGSQQSILLEGVEAEVPALAIQVESGGVGVSAALQDSRLTGFVAAGTEWSTGTSTFTDQIVPIAAPVTGEASGSLRVVAPEGRTSR</sequence>
<reference evidence="2" key="1">
    <citation type="journal article" date="2019" name="Int. J. Syst. Evol. Microbiol.">
        <title>The Global Catalogue of Microorganisms (GCM) 10K type strain sequencing project: providing services to taxonomists for standard genome sequencing and annotation.</title>
        <authorList>
            <consortium name="The Broad Institute Genomics Platform"/>
            <consortium name="The Broad Institute Genome Sequencing Center for Infectious Disease"/>
            <person name="Wu L."/>
            <person name="Ma J."/>
        </authorList>
    </citation>
    <scope>NUCLEOTIDE SEQUENCE [LARGE SCALE GENOMIC DNA]</scope>
    <source>
        <strain evidence="2">NBRC 112299</strain>
    </source>
</reference>
<organism evidence="1 2">
    <name type="scientific">Demequina litorisediminis</name>
    <dbReference type="NCBI Taxonomy" id="1849022"/>
    <lineage>
        <taxon>Bacteria</taxon>
        <taxon>Bacillati</taxon>
        <taxon>Actinomycetota</taxon>
        <taxon>Actinomycetes</taxon>
        <taxon>Micrococcales</taxon>
        <taxon>Demequinaceae</taxon>
        <taxon>Demequina</taxon>
    </lineage>
</organism>
<evidence type="ECO:0000313" key="1">
    <source>
        <dbReference type="EMBL" id="GMA36498.1"/>
    </source>
</evidence>
<proteinExistence type="predicted"/>
<comment type="caution">
    <text evidence="1">The sequence shown here is derived from an EMBL/GenBank/DDBJ whole genome shotgun (WGS) entry which is preliminary data.</text>
</comment>
<gene>
    <name evidence="1" type="ORF">GCM10025876_27020</name>
</gene>
<protein>
    <submittedName>
        <fullName evidence="1">Uncharacterized protein</fullName>
    </submittedName>
</protein>
<keyword evidence="2" id="KW-1185">Reference proteome</keyword>
<dbReference type="EMBL" id="BSUN01000001">
    <property type="protein sequence ID" value="GMA36498.1"/>
    <property type="molecule type" value="Genomic_DNA"/>
</dbReference>
<dbReference type="Pfam" id="PF18986">
    <property type="entry name" value="DUF5719"/>
    <property type="match status" value="1"/>
</dbReference>
<evidence type="ECO:0000313" key="2">
    <source>
        <dbReference type="Proteomes" id="UP001157125"/>
    </source>
</evidence>
<accession>A0ABQ6IIE7</accession>
<dbReference type="InterPro" id="IPR043777">
    <property type="entry name" value="DUF5719"/>
</dbReference>
<name>A0ABQ6IIE7_9MICO</name>